<dbReference type="InterPro" id="IPR019734">
    <property type="entry name" value="TPR_rpt"/>
</dbReference>
<dbReference type="EMBL" id="CP114976">
    <property type="protein sequence ID" value="WBE24566.1"/>
    <property type="molecule type" value="Genomic_DNA"/>
</dbReference>
<evidence type="ECO:0000256" key="1">
    <source>
        <dbReference type="SAM" id="SignalP"/>
    </source>
</evidence>
<keyword evidence="1" id="KW-0732">Signal</keyword>
<dbReference type="SUPFAM" id="SSF48452">
    <property type="entry name" value="TPR-like"/>
    <property type="match status" value="1"/>
</dbReference>
<accession>A0AAF0AJP6</accession>
<dbReference type="AlphaFoldDB" id="A0AAF0AJP6"/>
<name>A0AAF0AJP6_9GAMM</name>
<protein>
    <submittedName>
        <fullName evidence="2">Tetratricopeptide repeat protein</fullName>
    </submittedName>
</protein>
<dbReference type="Gene3D" id="1.25.40.10">
    <property type="entry name" value="Tetratricopeptide repeat domain"/>
    <property type="match status" value="2"/>
</dbReference>
<dbReference type="RefSeq" id="WP_269817510.1">
    <property type="nucleotide sequence ID" value="NZ_CP114976.1"/>
</dbReference>
<sequence>MRRLLFGLTLCALTAQASFAQSIAPEVFRALQAAQAAQQSGNFAQAEQALKSVTAKPESLEQALLWRSAGYLAWAQGNTQQALNMLEQALRSDQLTPEQVAEDRLNLAKLSFSLKNYQHVHAYLQGVAVTDEILELQIQAWQNLGRLDKALPLAERYLQGKSTISESWLQFMVAANAEVKHYAAAQQWQKRILQRNPNQLRAWQQLAALQQMAGNYAQALATLRTAYSKGITFQAADLDRLIALAAASEQPWQAARLLAGMLQHGILPTSLSSQERLAQLHWQAREYQAAAQQYAELAQQSGKGQHWLSLAQLEIQQSRWDAGLQALKRAEQVGADQQQIAAWRDWAQSRIALHQQLAEKSS</sequence>
<dbReference type="SMART" id="SM00028">
    <property type="entry name" value="TPR"/>
    <property type="match status" value="3"/>
</dbReference>
<organism evidence="2 3">
    <name type="scientific">Denitrificimonas caeni</name>
    <dbReference type="NCBI Taxonomy" id="521720"/>
    <lineage>
        <taxon>Bacteria</taxon>
        <taxon>Pseudomonadati</taxon>
        <taxon>Pseudomonadota</taxon>
        <taxon>Gammaproteobacteria</taxon>
        <taxon>Pseudomonadales</taxon>
        <taxon>Pseudomonadaceae</taxon>
        <taxon>Denitrificimonas</taxon>
    </lineage>
</organism>
<evidence type="ECO:0000313" key="2">
    <source>
        <dbReference type="EMBL" id="WBE24566.1"/>
    </source>
</evidence>
<gene>
    <name evidence="2" type="ORF">O6P33_09325</name>
</gene>
<reference evidence="2 3" key="1">
    <citation type="submission" date="2022-12" db="EMBL/GenBank/DDBJ databases">
        <title>Coexistence and Characterization of a Novel Tigecycline Resistance gene tet(X) variant and blaNDM-1 in a Pseudomonas caeni Isolate of Chicken Origin.</title>
        <authorList>
            <person name="Lu X."/>
            <person name="Zhang L."/>
            <person name="Li R."/>
            <person name="Wang Z."/>
        </authorList>
    </citation>
    <scope>NUCLEOTIDE SEQUENCE [LARGE SCALE GENOMIC DNA]</scope>
    <source>
        <strain evidence="2 3">CE14</strain>
    </source>
</reference>
<dbReference type="Pfam" id="PF13432">
    <property type="entry name" value="TPR_16"/>
    <property type="match status" value="2"/>
</dbReference>
<proteinExistence type="predicted"/>
<dbReference type="Proteomes" id="UP001212189">
    <property type="component" value="Chromosome"/>
</dbReference>
<feature type="chain" id="PRO_5042156477" evidence="1">
    <location>
        <begin position="21"/>
        <end position="362"/>
    </location>
</feature>
<keyword evidence="3" id="KW-1185">Reference proteome</keyword>
<evidence type="ECO:0000313" key="3">
    <source>
        <dbReference type="Proteomes" id="UP001212189"/>
    </source>
</evidence>
<dbReference type="KEGG" id="dce:O6P33_09325"/>
<dbReference type="InterPro" id="IPR011990">
    <property type="entry name" value="TPR-like_helical_dom_sf"/>
</dbReference>
<feature type="signal peptide" evidence="1">
    <location>
        <begin position="1"/>
        <end position="20"/>
    </location>
</feature>